<dbReference type="GO" id="GO:0071949">
    <property type="term" value="F:FAD binding"/>
    <property type="evidence" value="ECO:0007669"/>
    <property type="project" value="InterPro"/>
</dbReference>
<evidence type="ECO:0000256" key="6">
    <source>
        <dbReference type="SAM" id="SignalP"/>
    </source>
</evidence>
<dbReference type="Gene3D" id="3.30.465.10">
    <property type="match status" value="1"/>
</dbReference>
<dbReference type="InterPro" id="IPR050416">
    <property type="entry name" value="FAD-linked_Oxidoreductase"/>
</dbReference>
<dbReference type="Pfam" id="PF01565">
    <property type="entry name" value="FAD_binding_4"/>
    <property type="match status" value="1"/>
</dbReference>
<organism evidence="8 9">
    <name type="scientific">Chaetomium strumarium</name>
    <dbReference type="NCBI Taxonomy" id="1170767"/>
    <lineage>
        <taxon>Eukaryota</taxon>
        <taxon>Fungi</taxon>
        <taxon>Dikarya</taxon>
        <taxon>Ascomycota</taxon>
        <taxon>Pezizomycotina</taxon>
        <taxon>Sordariomycetes</taxon>
        <taxon>Sordariomycetidae</taxon>
        <taxon>Sordariales</taxon>
        <taxon>Chaetomiaceae</taxon>
        <taxon>Chaetomium</taxon>
    </lineage>
</organism>
<feature type="chain" id="PRO_5042483415" description="FAD-binding PCMH-type domain-containing protein" evidence="6">
    <location>
        <begin position="20"/>
        <end position="521"/>
    </location>
</feature>
<evidence type="ECO:0000259" key="7">
    <source>
        <dbReference type="PROSITE" id="PS51387"/>
    </source>
</evidence>
<evidence type="ECO:0000313" key="8">
    <source>
        <dbReference type="EMBL" id="KAK3308307.1"/>
    </source>
</evidence>
<feature type="domain" description="FAD-binding PCMH-type" evidence="7">
    <location>
        <begin position="75"/>
        <end position="248"/>
    </location>
</feature>
<keyword evidence="9" id="KW-1185">Reference proteome</keyword>
<gene>
    <name evidence="8" type="ORF">B0T15DRAFT_104933</name>
</gene>
<keyword evidence="6" id="KW-0732">Signal</keyword>
<comment type="caution">
    <text evidence="8">The sequence shown here is derived from an EMBL/GenBank/DDBJ whole genome shotgun (WGS) entry which is preliminary data.</text>
</comment>
<dbReference type="SUPFAM" id="SSF56176">
    <property type="entry name" value="FAD-binding/transporter-associated domain-like"/>
    <property type="match status" value="1"/>
</dbReference>
<dbReference type="InterPro" id="IPR012951">
    <property type="entry name" value="BBE"/>
</dbReference>
<reference evidence="8" key="1">
    <citation type="journal article" date="2023" name="Mol. Phylogenet. Evol.">
        <title>Genome-scale phylogeny and comparative genomics of the fungal order Sordariales.</title>
        <authorList>
            <person name="Hensen N."/>
            <person name="Bonometti L."/>
            <person name="Westerberg I."/>
            <person name="Brannstrom I.O."/>
            <person name="Guillou S."/>
            <person name="Cros-Aarteil S."/>
            <person name="Calhoun S."/>
            <person name="Haridas S."/>
            <person name="Kuo A."/>
            <person name="Mondo S."/>
            <person name="Pangilinan J."/>
            <person name="Riley R."/>
            <person name="LaButti K."/>
            <person name="Andreopoulos B."/>
            <person name="Lipzen A."/>
            <person name="Chen C."/>
            <person name="Yan M."/>
            <person name="Daum C."/>
            <person name="Ng V."/>
            <person name="Clum A."/>
            <person name="Steindorff A."/>
            <person name="Ohm R.A."/>
            <person name="Martin F."/>
            <person name="Silar P."/>
            <person name="Natvig D.O."/>
            <person name="Lalanne C."/>
            <person name="Gautier V."/>
            <person name="Ament-Velasquez S.L."/>
            <person name="Kruys A."/>
            <person name="Hutchinson M.I."/>
            <person name="Powell A.J."/>
            <person name="Barry K."/>
            <person name="Miller A.N."/>
            <person name="Grigoriev I.V."/>
            <person name="Debuchy R."/>
            <person name="Gladieux P."/>
            <person name="Hiltunen Thoren M."/>
            <person name="Johannesson H."/>
        </authorList>
    </citation>
    <scope>NUCLEOTIDE SEQUENCE</scope>
    <source>
        <strain evidence="8">CBS 333.67</strain>
    </source>
</reference>
<dbReference type="GeneID" id="87880242"/>
<dbReference type="InterPro" id="IPR016166">
    <property type="entry name" value="FAD-bd_PCMH"/>
</dbReference>
<dbReference type="PANTHER" id="PTHR42973">
    <property type="entry name" value="BINDING OXIDOREDUCTASE, PUTATIVE (AFU_ORTHOLOGUE AFUA_1G17690)-RELATED"/>
    <property type="match status" value="1"/>
</dbReference>
<feature type="signal peptide" evidence="6">
    <location>
        <begin position="1"/>
        <end position="19"/>
    </location>
</feature>
<dbReference type="Proteomes" id="UP001273166">
    <property type="component" value="Unassembled WGS sequence"/>
</dbReference>
<evidence type="ECO:0000256" key="3">
    <source>
        <dbReference type="ARBA" id="ARBA00022630"/>
    </source>
</evidence>
<dbReference type="GO" id="GO:0016491">
    <property type="term" value="F:oxidoreductase activity"/>
    <property type="evidence" value="ECO:0007669"/>
    <property type="project" value="UniProtKB-KW"/>
</dbReference>
<evidence type="ECO:0000256" key="2">
    <source>
        <dbReference type="ARBA" id="ARBA00005466"/>
    </source>
</evidence>
<dbReference type="PANTHER" id="PTHR42973:SF39">
    <property type="entry name" value="FAD-BINDING PCMH-TYPE DOMAIN-CONTAINING PROTEIN"/>
    <property type="match status" value="1"/>
</dbReference>
<dbReference type="AlphaFoldDB" id="A0AAJ0GY88"/>
<evidence type="ECO:0000313" key="9">
    <source>
        <dbReference type="Proteomes" id="UP001273166"/>
    </source>
</evidence>
<name>A0AAJ0GY88_9PEZI</name>
<comment type="similarity">
    <text evidence="2">Belongs to the oxygen-dependent FAD-linked oxidoreductase family.</text>
</comment>
<evidence type="ECO:0000256" key="4">
    <source>
        <dbReference type="ARBA" id="ARBA00022827"/>
    </source>
</evidence>
<evidence type="ECO:0000256" key="1">
    <source>
        <dbReference type="ARBA" id="ARBA00001974"/>
    </source>
</evidence>
<accession>A0AAJ0GY88</accession>
<keyword evidence="4" id="KW-0274">FAD</keyword>
<protein>
    <recommendedName>
        <fullName evidence="7">FAD-binding PCMH-type domain-containing protein</fullName>
    </recommendedName>
</protein>
<dbReference type="InterPro" id="IPR036318">
    <property type="entry name" value="FAD-bd_PCMH-like_sf"/>
</dbReference>
<proteinExistence type="inferred from homology"/>
<evidence type="ECO:0000256" key="5">
    <source>
        <dbReference type="ARBA" id="ARBA00023002"/>
    </source>
</evidence>
<sequence length="521" mass="55932">MHHLAPLTALLGLWAGISSSSSSSSSHTSPSPSPFDNNNNKAGSLSDCLAKAGVPVDASGSADYQLDISSFNLRLNYTPVAVAAVTTAQHVRDAVACARQVGVKANAKCGGHSYASFGLGGEDGHLVIEMSRMNRVVLDNATGIATAEGGTRLGHLAWELWNQGGRAISHGTCPGVGAGGHVLHGGYGVSSHTHGLALDWLVGATVVLANSSVVHCSETENPDLFWALRGAGGSMGVVTEFRFKTFQPPPKLTYFVASVRWPTEARALAGLKAVQEFAGTMPAELNMRLFIASRFVNLEGLYYGGKAGLQAALAPLIEKTNATLALAQEGGWLDQIKHFGGGGNIDQGHGHEEHENFYSTSLYTNALNDAQLQRFVNYWFSQGKATNNNNNTTIKRDWYVQIDLHGGPHSAVSLQPANYTAYAHREYLLLYLFYDRVDKGVPYPADGHAFTQRFVGNITMDMDRAGWGMYVNYPDSGLDQREAQVNYWGSGGGAHLARLQAIKRAVDPEDVFHYPQGILPA</sequence>
<comment type="cofactor">
    <cofactor evidence="1">
        <name>FAD</name>
        <dbReference type="ChEBI" id="CHEBI:57692"/>
    </cofactor>
</comment>
<dbReference type="InterPro" id="IPR016169">
    <property type="entry name" value="FAD-bd_PCMH_sub2"/>
</dbReference>
<dbReference type="PROSITE" id="PS51387">
    <property type="entry name" value="FAD_PCMH"/>
    <property type="match status" value="1"/>
</dbReference>
<dbReference type="InterPro" id="IPR006094">
    <property type="entry name" value="Oxid_FAD_bind_N"/>
</dbReference>
<keyword evidence="5" id="KW-0560">Oxidoreductase</keyword>
<keyword evidence="3" id="KW-0285">Flavoprotein</keyword>
<dbReference type="Pfam" id="PF08031">
    <property type="entry name" value="BBE"/>
    <property type="match status" value="1"/>
</dbReference>
<dbReference type="RefSeq" id="XP_062724087.1">
    <property type="nucleotide sequence ID" value="XM_062861413.1"/>
</dbReference>
<dbReference type="Gene3D" id="3.40.462.20">
    <property type="match status" value="1"/>
</dbReference>
<reference evidence="8" key="2">
    <citation type="submission" date="2023-06" db="EMBL/GenBank/DDBJ databases">
        <authorList>
            <consortium name="Lawrence Berkeley National Laboratory"/>
            <person name="Mondo S.J."/>
            <person name="Hensen N."/>
            <person name="Bonometti L."/>
            <person name="Westerberg I."/>
            <person name="Brannstrom I.O."/>
            <person name="Guillou S."/>
            <person name="Cros-Aarteil S."/>
            <person name="Calhoun S."/>
            <person name="Haridas S."/>
            <person name="Kuo A."/>
            <person name="Pangilinan J."/>
            <person name="Riley R."/>
            <person name="Labutti K."/>
            <person name="Andreopoulos B."/>
            <person name="Lipzen A."/>
            <person name="Chen C."/>
            <person name="Yanf M."/>
            <person name="Daum C."/>
            <person name="Ng V."/>
            <person name="Clum A."/>
            <person name="Steindorff A."/>
            <person name="Ohm R."/>
            <person name="Martin F."/>
            <person name="Silar P."/>
            <person name="Natvig D."/>
            <person name="Lalanne C."/>
            <person name="Gautier V."/>
            <person name="Ament-Velasquez S.L."/>
            <person name="Kruys A."/>
            <person name="Hutchinson M.I."/>
            <person name="Powell A.J."/>
            <person name="Barry K."/>
            <person name="Miller A.N."/>
            <person name="Grigoriev I.V."/>
            <person name="Debuchy R."/>
            <person name="Gladieux P."/>
            <person name="Thoren M.H."/>
            <person name="Johannesson H."/>
        </authorList>
    </citation>
    <scope>NUCLEOTIDE SEQUENCE</scope>
    <source>
        <strain evidence="8">CBS 333.67</strain>
    </source>
</reference>
<dbReference type="EMBL" id="JAUDZG010000002">
    <property type="protein sequence ID" value="KAK3308307.1"/>
    <property type="molecule type" value="Genomic_DNA"/>
</dbReference>